<keyword evidence="4" id="KW-1185">Reference proteome</keyword>
<protein>
    <recommendedName>
        <fullName evidence="5">V-set and transmembrane domain-containing protein 5</fullName>
    </recommendedName>
</protein>
<proteinExistence type="predicted"/>
<dbReference type="SUPFAM" id="SSF48726">
    <property type="entry name" value="Immunoglobulin"/>
    <property type="match status" value="1"/>
</dbReference>
<reference evidence="3 4" key="1">
    <citation type="submission" date="2024-04" db="EMBL/GenBank/DDBJ databases">
        <authorList>
            <person name="Waldvogel A.-M."/>
            <person name="Schoenle A."/>
        </authorList>
    </citation>
    <scope>NUCLEOTIDE SEQUENCE [LARGE SCALE GENOMIC DNA]</scope>
</reference>
<evidence type="ECO:0000256" key="1">
    <source>
        <dbReference type="SAM" id="Phobius"/>
    </source>
</evidence>
<dbReference type="InterPro" id="IPR036179">
    <property type="entry name" value="Ig-like_dom_sf"/>
</dbReference>
<dbReference type="InterPro" id="IPR013783">
    <property type="entry name" value="Ig-like_fold"/>
</dbReference>
<dbReference type="Proteomes" id="UP001497482">
    <property type="component" value="Chromosome 10"/>
</dbReference>
<feature type="signal peptide" evidence="2">
    <location>
        <begin position="1"/>
        <end position="20"/>
    </location>
</feature>
<keyword evidence="1" id="KW-0812">Transmembrane</keyword>
<feature type="chain" id="PRO_5043461020" description="V-set and transmembrane domain-containing protein 5" evidence="2">
    <location>
        <begin position="21"/>
        <end position="185"/>
    </location>
</feature>
<gene>
    <name evidence="3" type="ORF">KC01_LOCUS4053</name>
</gene>
<evidence type="ECO:0000256" key="2">
    <source>
        <dbReference type="SAM" id="SignalP"/>
    </source>
</evidence>
<keyword evidence="1" id="KW-0472">Membrane</keyword>
<keyword evidence="1" id="KW-1133">Transmembrane helix</keyword>
<feature type="transmembrane region" description="Helical" evidence="1">
    <location>
        <begin position="134"/>
        <end position="158"/>
    </location>
</feature>
<dbReference type="Gene3D" id="2.60.40.10">
    <property type="entry name" value="Immunoglobulins"/>
    <property type="match status" value="1"/>
</dbReference>
<dbReference type="AlphaFoldDB" id="A0AAV2J6G0"/>
<evidence type="ECO:0000313" key="3">
    <source>
        <dbReference type="EMBL" id="CAL1572001.1"/>
    </source>
</evidence>
<sequence>MWPLCALLGLALSLWRVAGGAISLSSGPRSLSRAVQEQVTFWVEVQCDGTPTFHWSFMSGTVSRSIASWSPGNFSNITADYSSRVQAFSNGSMGLSDLRLPDAGFYVLTVTEEGGATRDLGFVLKVTEVLYEDLQYLSVSALALGCLVALLMFSVWLLDKVYHRVRVWMRRKRMPEAHLTELQPL</sequence>
<evidence type="ECO:0000313" key="4">
    <source>
        <dbReference type="Proteomes" id="UP001497482"/>
    </source>
</evidence>
<keyword evidence="2" id="KW-0732">Signal</keyword>
<organism evidence="3 4">
    <name type="scientific">Knipowitschia caucasica</name>
    <name type="common">Caucasian dwarf goby</name>
    <name type="synonym">Pomatoschistus caucasicus</name>
    <dbReference type="NCBI Taxonomy" id="637954"/>
    <lineage>
        <taxon>Eukaryota</taxon>
        <taxon>Metazoa</taxon>
        <taxon>Chordata</taxon>
        <taxon>Craniata</taxon>
        <taxon>Vertebrata</taxon>
        <taxon>Euteleostomi</taxon>
        <taxon>Actinopterygii</taxon>
        <taxon>Neopterygii</taxon>
        <taxon>Teleostei</taxon>
        <taxon>Neoteleostei</taxon>
        <taxon>Acanthomorphata</taxon>
        <taxon>Gobiaria</taxon>
        <taxon>Gobiiformes</taxon>
        <taxon>Gobioidei</taxon>
        <taxon>Gobiidae</taxon>
        <taxon>Gobiinae</taxon>
        <taxon>Knipowitschia</taxon>
    </lineage>
</organism>
<name>A0AAV2J6G0_KNICA</name>
<dbReference type="EMBL" id="OZ035832">
    <property type="protein sequence ID" value="CAL1572001.1"/>
    <property type="molecule type" value="Genomic_DNA"/>
</dbReference>
<evidence type="ECO:0008006" key="5">
    <source>
        <dbReference type="Google" id="ProtNLM"/>
    </source>
</evidence>
<accession>A0AAV2J6G0</accession>